<dbReference type="PANTHER" id="PTHR22975">
    <property type="entry name" value="UBIQUITIN SPECIFIC PROTEINASE"/>
    <property type="match status" value="1"/>
</dbReference>
<dbReference type="EMBL" id="JACEGQ020000013">
    <property type="protein sequence ID" value="KAH8491075.1"/>
    <property type="molecule type" value="Genomic_DNA"/>
</dbReference>
<dbReference type="InterPro" id="IPR006865">
    <property type="entry name" value="DUF629"/>
</dbReference>
<organism evidence="4 5">
    <name type="scientific">Populus deltoides</name>
    <name type="common">Eastern poplar</name>
    <name type="synonym">Eastern cottonwood</name>
    <dbReference type="NCBI Taxonomy" id="3696"/>
    <lineage>
        <taxon>Eukaryota</taxon>
        <taxon>Viridiplantae</taxon>
        <taxon>Streptophyta</taxon>
        <taxon>Embryophyta</taxon>
        <taxon>Tracheophyta</taxon>
        <taxon>Spermatophyta</taxon>
        <taxon>Magnoliopsida</taxon>
        <taxon>eudicotyledons</taxon>
        <taxon>Gunneridae</taxon>
        <taxon>Pentapetalae</taxon>
        <taxon>rosids</taxon>
        <taxon>fabids</taxon>
        <taxon>Malpighiales</taxon>
        <taxon>Salicaceae</taxon>
        <taxon>Saliceae</taxon>
        <taxon>Populus</taxon>
    </lineage>
</organism>
<name>A0A8T2XBX3_POPDE</name>
<evidence type="ECO:0000313" key="5">
    <source>
        <dbReference type="Proteomes" id="UP000807159"/>
    </source>
</evidence>
<dbReference type="Proteomes" id="UP000807159">
    <property type="component" value="Chromosome 13"/>
</dbReference>
<gene>
    <name evidence="4" type="ORF">H0E87_023274</name>
</gene>
<accession>A0A8T2XBX3</accession>
<proteinExistence type="predicted"/>
<feature type="domain" description="DUF629" evidence="3">
    <location>
        <begin position="55"/>
        <end position="178"/>
    </location>
</feature>
<comment type="caution">
    <text evidence="4">The sequence shown here is derived from an EMBL/GenBank/DDBJ whole genome shotgun (WGS) entry which is preliminary data.</text>
</comment>
<evidence type="ECO:0000313" key="4">
    <source>
        <dbReference type="EMBL" id="KAH8491075.1"/>
    </source>
</evidence>
<keyword evidence="1" id="KW-0833">Ubl conjugation pathway</keyword>
<dbReference type="AlphaFoldDB" id="A0A8T2XBX3"/>
<dbReference type="GO" id="GO:0016787">
    <property type="term" value="F:hydrolase activity"/>
    <property type="evidence" value="ECO:0007669"/>
    <property type="project" value="UniProtKB-KW"/>
</dbReference>
<sequence length="261" mass="30531">MADCKATQANHNRLKHRYRILLSYDIDLMPKYFIAGPRIENLQELLNNVQSSGLSNGKQLQSWMILAKEKRMHQGMEILQTLEKEFYHLQSLCQRKCNHLSYEKALHAVKDLCLEEGKKRETNTLFEHRSYDSVHGQQREKLVENEHNGLFISSRFELNVISNVLKEEDTLNVNQYSLYVNGKQRLELKLESVFALDYRSILLLLVKSYMRAHLEDLAVKDATEMSEAANRVLNQLLIEMDRMAAKKFLSLEQQTYHILST</sequence>
<dbReference type="Pfam" id="PF04780">
    <property type="entry name" value="DUF629"/>
    <property type="match status" value="1"/>
</dbReference>
<dbReference type="InterPro" id="IPR052398">
    <property type="entry name" value="Ubiquitin_hydrolase_53/54"/>
</dbReference>
<keyword evidence="5" id="KW-1185">Reference proteome</keyword>
<keyword evidence="2" id="KW-0378">Hydrolase</keyword>
<protein>
    <recommendedName>
        <fullName evidence="3">DUF629 domain-containing protein</fullName>
    </recommendedName>
</protein>
<evidence type="ECO:0000259" key="3">
    <source>
        <dbReference type="Pfam" id="PF04780"/>
    </source>
</evidence>
<evidence type="ECO:0000256" key="2">
    <source>
        <dbReference type="ARBA" id="ARBA00022801"/>
    </source>
</evidence>
<reference evidence="4" key="1">
    <citation type="journal article" date="2021" name="J. Hered.">
        <title>Genome Assembly of Salicaceae Populus deltoides (Eastern Cottonwood) I-69 Based on Nanopore Sequencing and Hi-C Technologies.</title>
        <authorList>
            <person name="Bai S."/>
            <person name="Wu H."/>
            <person name="Zhang J."/>
            <person name="Pan Z."/>
            <person name="Zhao W."/>
            <person name="Li Z."/>
            <person name="Tong C."/>
        </authorList>
    </citation>
    <scope>NUCLEOTIDE SEQUENCE</scope>
    <source>
        <tissue evidence="4">Leaf</tissue>
    </source>
</reference>
<dbReference type="PANTHER" id="PTHR22975:SF9">
    <property type="entry name" value="ECHINUS SPLICE FORM 3"/>
    <property type="match status" value="1"/>
</dbReference>
<evidence type="ECO:0000256" key="1">
    <source>
        <dbReference type="ARBA" id="ARBA00022786"/>
    </source>
</evidence>